<dbReference type="AlphaFoldDB" id="A0A7J7M729"/>
<accession>A0A7J7M729</accession>
<evidence type="ECO:0000313" key="1">
    <source>
        <dbReference type="EMBL" id="KAF6150685.1"/>
    </source>
</evidence>
<dbReference type="OrthoDB" id="5544992at2759"/>
<dbReference type="EMBL" id="JACGCM010001726">
    <property type="protein sequence ID" value="KAF6150685.1"/>
    <property type="molecule type" value="Genomic_DNA"/>
</dbReference>
<sequence>MTYYLRARKKLKYLTEDPPKATDTNYDDWMSENSMVCTWMWHSMEHSVAANVQFLPTAKKIWE</sequence>
<dbReference type="PANTHER" id="PTHR37610:SF40">
    <property type="entry name" value="OS01G0909600 PROTEIN"/>
    <property type="match status" value="1"/>
</dbReference>
<dbReference type="PANTHER" id="PTHR37610">
    <property type="entry name" value="CCHC-TYPE DOMAIN-CONTAINING PROTEIN"/>
    <property type="match status" value="1"/>
</dbReference>
<reference evidence="1 2" key="1">
    <citation type="journal article" date="2020" name="IScience">
        <title>Genome Sequencing of the Endangered Kingdonia uniflora (Circaeasteraceae, Ranunculales) Reveals Potential Mechanisms of Evolutionary Specialization.</title>
        <authorList>
            <person name="Sun Y."/>
            <person name="Deng T."/>
            <person name="Zhang A."/>
            <person name="Moore M.J."/>
            <person name="Landis J.B."/>
            <person name="Lin N."/>
            <person name="Zhang H."/>
            <person name="Zhang X."/>
            <person name="Huang J."/>
            <person name="Zhang X."/>
            <person name="Sun H."/>
            <person name="Wang H."/>
        </authorList>
    </citation>
    <scope>NUCLEOTIDE SEQUENCE [LARGE SCALE GENOMIC DNA]</scope>
    <source>
        <strain evidence="1">TB1705</strain>
        <tissue evidence="1">Leaf</tissue>
    </source>
</reference>
<dbReference type="Proteomes" id="UP000541444">
    <property type="component" value="Unassembled WGS sequence"/>
</dbReference>
<evidence type="ECO:0008006" key="3">
    <source>
        <dbReference type="Google" id="ProtNLM"/>
    </source>
</evidence>
<protein>
    <recommendedName>
        <fullName evidence="3">Retrotransposon Copia-like N-terminal domain-containing protein</fullName>
    </recommendedName>
</protein>
<evidence type="ECO:0000313" key="2">
    <source>
        <dbReference type="Proteomes" id="UP000541444"/>
    </source>
</evidence>
<organism evidence="1 2">
    <name type="scientific">Kingdonia uniflora</name>
    <dbReference type="NCBI Taxonomy" id="39325"/>
    <lineage>
        <taxon>Eukaryota</taxon>
        <taxon>Viridiplantae</taxon>
        <taxon>Streptophyta</taxon>
        <taxon>Embryophyta</taxon>
        <taxon>Tracheophyta</taxon>
        <taxon>Spermatophyta</taxon>
        <taxon>Magnoliopsida</taxon>
        <taxon>Ranunculales</taxon>
        <taxon>Circaeasteraceae</taxon>
        <taxon>Kingdonia</taxon>
    </lineage>
</organism>
<gene>
    <name evidence="1" type="ORF">GIB67_020768</name>
</gene>
<comment type="caution">
    <text evidence="1">The sequence shown here is derived from an EMBL/GenBank/DDBJ whole genome shotgun (WGS) entry which is preliminary data.</text>
</comment>
<proteinExistence type="predicted"/>
<keyword evidence="2" id="KW-1185">Reference proteome</keyword>
<name>A0A7J7M729_9MAGN</name>